<accession>A0ACB6ZHE7</accession>
<dbReference type="Proteomes" id="UP000886501">
    <property type="component" value="Unassembled WGS sequence"/>
</dbReference>
<proteinExistence type="predicted"/>
<reference evidence="1" key="2">
    <citation type="journal article" date="2020" name="Nat. Commun.">
        <title>Large-scale genome sequencing of mycorrhizal fungi provides insights into the early evolution of symbiotic traits.</title>
        <authorList>
            <person name="Miyauchi S."/>
            <person name="Kiss E."/>
            <person name="Kuo A."/>
            <person name="Drula E."/>
            <person name="Kohler A."/>
            <person name="Sanchez-Garcia M."/>
            <person name="Morin E."/>
            <person name="Andreopoulos B."/>
            <person name="Barry K.W."/>
            <person name="Bonito G."/>
            <person name="Buee M."/>
            <person name="Carver A."/>
            <person name="Chen C."/>
            <person name="Cichocki N."/>
            <person name="Clum A."/>
            <person name="Culley D."/>
            <person name="Crous P.W."/>
            <person name="Fauchery L."/>
            <person name="Girlanda M."/>
            <person name="Hayes R.D."/>
            <person name="Keri Z."/>
            <person name="LaButti K."/>
            <person name="Lipzen A."/>
            <person name="Lombard V."/>
            <person name="Magnuson J."/>
            <person name="Maillard F."/>
            <person name="Murat C."/>
            <person name="Nolan M."/>
            <person name="Ohm R.A."/>
            <person name="Pangilinan J."/>
            <person name="Pereira M.F."/>
            <person name="Perotto S."/>
            <person name="Peter M."/>
            <person name="Pfister S."/>
            <person name="Riley R."/>
            <person name="Sitrit Y."/>
            <person name="Stielow J.B."/>
            <person name="Szollosi G."/>
            <person name="Zifcakova L."/>
            <person name="Stursova M."/>
            <person name="Spatafora J.W."/>
            <person name="Tedersoo L."/>
            <person name="Vaario L.M."/>
            <person name="Yamada A."/>
            <person name="Yan M."/>
            <person name="Wang P."/>
            <person name="Xu J."/>
            <person name="Bruns T."/>
            <person name="Baldrian P."/>
            <person name="Vilgalys R."/>
            <person name="Dunand C."/>
            <person name="Henrissat B."/>
            <person name="Grigoriev I.V."/>
            <person name="Hibbett D."/>
            <person name="Nagy L.G."/>
            <person name="Martin F.M."/>
        </authorList>
    </citation>
    <scope>NUCLEOTIDE SEQUENCE</scope>
    <source>
        <strain evidence="1">P2</strain>
    </source>
</reference>
<dbReference type="EMBL" id="MU118006">
    <property type="protein sequence ID" value="KAF9648855.1"/>
    <property type="molecule type" value="Genomic_DNA"/>
</dbReference>
<organism evidence="1 2">
    <name type="scientific">Thelephora ganbajun</name>
    <name type="common">Ganba fungus</name>
    <dbReference type="NCBI Taxonomy" id="370292"/>
    <lineage>
        <taxon>Eukaryota</taxon>
        <taxon>Fungi</taxon>
        <taxon>Dikarya</taxon>
        <taxon>Basidiomycota</taxon>
        <taxon>Agaricomycotina</taxon>
        <taxon>Agaricomycetes</taxon>
        <taxon>Thelephorales</taxon>
        <taxon>Thelephoraceae</taxon>
        <taxon>Thelephora</taxon>
    </lineage>
</organism>
<reference evidence="1" key="1">
    <citation type="submission" date="2019-10" db="EMBL/GenBank/DDBJ databases">
        <authorList>
            <consortium name="DOE Joint Genome Institute"/>
            <person name="Kuo A."/>
            <person name="Miyauchi S."/>
            <person name="Kiss E."/>
            <person name="Drula E."/>
            <person name="Kohler A."/>
            <person name="Sanchez-Garcia M."/>
            <person name="Andreopoulos B."/>
            <person name="Barry K.W."/>
            <person name="Bonito G."/>
            <person name="Buee M."/>
            <person name="Carver A."/>
            <person name="Chen C."/>
            <person name="Cichocki N."/>
            <person name="Clum A."/>
            <person name="Culley D."/>
            <person name="Crous P.W."/>
            <person name="Fauchery L."/>
            <person name="Girlanda M."/>
            <person name="Hayes R."/>
            <person name="Keri Z."/>
            <person name="Labutti K."/>
            <person name="Lipzen A."/>
            <person name="Lombard V."/>
            <person name="Magnuson J."/>
            <person name="Maillard F."/>
            <person name="Morin E."/>
            <person name="Murat C."/>
            <person name="Nolan M."/>
            <person name="Ohm R."/>
            <person name="Pangilinan J."/>
            <person name="Pereira M."/>
            <person name="Perotto S."/>
            <person name="Peter M."/>
            <person name="Riley R."/>
            <person name="Sitrit Y."/>
            <person name="Stielow B."/>
            <person name="Szollosi G."/>
            <person name="Zifcakova L."/>
            <person name="Stursova M."/>
            <person name="Spatafora J.W."/>
            <person name="Tedersoo L."/>
            <person name="Vaario L.-M."/>
            <person name="Yamada A."/>
            <person name="Yan M."/>
            <person name="Wang P."/>
            <person name="Xu J."/>
            <person name="Bruns T."/>
            <person name="Baldrian P."/>
            <person name="Vilgalys R."/>
            <person name="Henrissat B."/>
            <person name="Grigoriev I.V."/>
            <person name="Hibbett D."/>
            <person name="Nagy L.G."/>
            <person name="Martin F.M."/>
        </authorList>
    </citation>
    <scope>NUCLEOTIDE SEQUENCE</scope>
    <source>
        <strain evidence="1">P2</strain>
    </source>
</reference>
<name>A0ACB6ZHE7_THEGA</name>
<sequence length="212" mass="23813">MLFALVDGYDQAISFNTQFFHDGRLKMTTSPDLTTGMTVVGSVLLPPRRRATSRTSWPSSREAREGLDPQYVNYMKKVKRVDVRKLKKNIREGLDIKPPKQKNPDNSVDVVDEGENGGSLTDPTEPRVFDSVVSSLRKTYPRGEMQDVSTSSCFTRWLHPANERGLKIEVGESPDAEGEAEPEEGDNTVVGLWDLKSFYSPLGFGYLRLRLV</sequence>
<protein>
    <submittedName>
        <fullName evidence="1">Uncharacterized protein</fullName>
    </submittedName>
</protein>
<gene>
    <name evidence="1" type="ORF">BDM02DRAFT_3235350</name>
</gene>
<comment type="caution">
    <text evidence="1">The sequence shown here is derived from an EMBL/GenBank/DDBJ whole genome shotgun (WGS) entry which is preliminary data.</text>
</comment>
<evidence type="ECO:0000313" key="1">
    <source>
        <dbReference type="EMBL" id="KAF9648855.1"/>
    </source>
</evidence>
<evidence type="ECO:0000313" key="2">
    <source>
        <dbReference type="Proteomes" id="UP000886501"/>
    </source>
</evidence>
<keyword evidence="2" id="KW-1185">Reference proteome</keyword>